<protein>
    <submittedName>
        <fullName evidence="1">Uncharacterized protein</fullName>
    </submittedName>
</protein>
<evidence type="ECO:0000313" key="2">
    <source>
        <dbReference type="Proteomes" id="UP000064967"/>
    </source>
</evidence>
<gene>
    <name evidence="1" type="ORF">AKJ09_05075</name>
</gene>
<dbReference type="STRING" id="1391654.AKJ09_05075"/>
<proteinExistence type="predicted"/>
<sequence>MKDPTEAPPRYADAGAPEGRLLDLLRAPEMSAEQIARGERRITELAKAPPAPKPTGTGVLKIAALVALVVAPLATYGLRDARDGNQPLARLETPEPPSPPAPVEVALTPAAPARAPAEAAPTVSVDSLPAAIESAPSAPKLVDSHKAAPPRAPNDRLAAELALLDHARIALGTDPKAALRDVDRHAQDFPDGQLVAQREVIAVDALQRLGRTSEARARGKAFAGRFPDTSAARRIDSLLNGPPAAARP</sequence>
<keyword evidence="2" id="KW-1185">Reference proteome</keyword>
<reference evidence="1 2" key="1">
    <citation type="submission" date="2015-08" db="EMBL/GenBank/DDBJ databases">
        <authorList>
            <person name="Babu N.S."/>
            <person name="Beckwith C.J."/>
            <person name="Beseler K.G."/>
            <person name="Brison A."/>
            <person name="Carone J.V."/>
            <person name="Caskin T.P."/>
            <person name="Diamond M."/>
            <person name="Durham M.E."/>
            <person name="Foxe J.M."/>
            <person name="Go M."/>
            <person name="Henderson B.A."/>
            <person name="Jones I.B."/>
            <person name="McGettigan J.A."/>
            <person name="Micheletti S.J."/>
            <person name="Nasrallah M.E."/>
            <person name="Ortiz D."/>
            <person name="Piller C.R."/>
            <person name="Privatt S.R."/>
            <person name="Schneider S.L."/>
            <person name="Sharp S."/>
            <person name="Smith T.C."/>
            <person name="Stanton J.D."/>
            <person name="Ullery H.E."/>
            <person name="Wilson R.J."/>
            <person name="Serrano M.G."/>
            <person name="Buck G."/>
            <person name="Lee V."/>
            <person name="Wang Y."/>
            <person name="Carvalho R."/>
            <person name="Voegtly L."/>
            <person name="Shi R."/>
            <person name="Duckworth R."/>
            <person name="Johnson A."/>
            <person name="Loviza R."/>
            <person name="Walstead R."/>
            <person name="Shah Z."/>
            <person name="Kiflezghi M."/>
            <person name="Wade K."/>
            <person name="Ball S.L."/>
            <person name="Bradley K.W."/>
            <person name="Asai D.J."/>
            <person name="Bowman C.A."/>
            <person name="Russell D.A."/>
            <person name="Pope W.H."/>
            <person name="Jacobs-Sera D."/>
            <person name="Hendrix R.W."/>
            <person name="Hatfull G.F."/>
        </authorList>
    </citation>
    <scope>NUCLEOTIDE SEQUENCE [LARGE SCALE GENOMIC DNA]</scope>
    <source>
        <strain evidence="1 2">DSM 27648</strain>
    </source>
</reference>
<dbReference type="RefSeq" id="WP_146649374.1">
    <property type="nucleotide sequence ID" value="NZ_CP012333.1"/>
</dbReference>
<accession>A0A0K1PYF2</accession>
<name>A0A0K1PYF2_9BACT</name>
<dbReference type="EMBL" id="CP012333">
    <property type="protein sequence ID" value="AKU98411.1"/>
    <property type="molecule type" value="Genomic_DNA"/>
</dbReference>
<evidence type="ECO:0000313" key="1">
    <source>
        <dbReference type="EMBL" id="AKU98411.1"/>
    </source>
</evidence>
<dbReference type="Proteomes" id="UP000064967">
    <property type="component" value="Chromosome"/>
</dbReference>
<dbReference type="KEGG" id="llu:AKJ09_05075"/>
<organism evidence="1 2">
    <name type="scientific">Labilithrix luteola</name>
    <dbReference type="NCBI Taxonomy" id="1391654"/>
    <lineage>
        <taxon>Bacteria</taxon>
        <taxon>Pseudomonadati</taxon>
        <taxon>Myxococcota</taxon>
        <taxon>Polyangia</taxon>
        <taxon>Polyangiales</taxon>
        <taxon>Labilitrichaceae</taxon>
        <taxon>Labilithrix</taxon>
    </lineage>
</organism>
<dbReference type="AlphaFoldDB" id="A0A0K1PYF2"/>